<organism evidence="2 3">
    <name type="scientific">Lithocarpus litseifolius</name>
    <dbReference type="NCBI Taxonomy" id="425828"/>
    <lineage>
        <taxon>Eukaryota</taxon>
        <taxon>Viridiplantae</taxon>
        <taxon>Streptophyta</taxon>
        <taxon>Embryophyta</taxon>
        <taxon>Tracheophyta</taxon>
        <taxon>Spermatophyta</taxon>
        <taxon>Magnoliopsida</taxon>
        <taxon>eudicotyledons</taxon>
        <taxon>Gunneridae</taxon>
        <taxon>Pentapetalae</taxon>
        <taxon>rosids</taxon>
        <taxon>fabids</taxon>
        <taxon>Fagales</taxon>
        <taxon>Fagaceae</taxon>
        <taxon>Lithocarpus</taxon>
    </lineage>
</organism>
<protein>
    <submittedName>
        <fullName evidence="2">Uncharacterized protein</fullName>
    </submittedName>
</protein>
<dbReference type="PANTHER" id="PTHR47446:SF2">
    <property type="entry name" value="RING-TYPE E3 UBIQUITIN TRANSFERASE"/>
    <property type="match status" value="1"/>
</dbReference>
<keyword evidence="3" id="KW-1185">Reference proteome</keyword>
<dbReference type="EMBL" id="JAZDWU010000001">
    <property type="protein sequence ID" value="KAL0015526.1"/>
    <property type="molecule type" value="Genomic_DNA"/>
</dbReference>
<feature type="compositionally biased region" description="Polar residues" evidence="1">
    <location>
        <begin position="94"/>
        <end position="104"/>
    </location>
</feature>
<reference evidence="2 3" key="1">
    <citation type="submission" date="2024-01" db="EMBL/GenBank/DDBJ databases">
        <title>A telomere-to-telomere, gap-free genome of sweet tea (Lithocarpus litseifolius).</title>
        <authorList>
            <person name="Zhou J."/>
        </authorList>
    </citation>
    <scope>NUCLEOTIDE SEQUENCE [LARGE SCALE GENOMIC DNA]</scope>
    <source>
        <strain evidence="2">Zhou-2022a</strain>
        <tissue evidence="2">Leaf</tissue>
    </source>
</reference>
<gene>
    <name evidence="2" type="ORF">SO802_002595</name>
</gene>
<dbReference type="AlphaFoldDB" id="A0AAW2E317"/>
<dbReference type="Proteomes" id="UP001459277">
    <property type="component" value="Unassembled WGS sequence"/>
</dbReference>
<dbReference type="PANTHER" id="PTHR47446">
    <property type="entry name" value="RING-TYPE E3 UBIQUITIN TRANSFERASE"/>
    <property type="match status" value="1"/>
</dbReference>
<name>A0AAW2E317_9ROSI</name>
<feature type="region of interest" description="Disordered" evidence="1">
    <location>
        <begin position="93"/>
        <end position="197"/>
    </location>
</feature>
<accession>A0AAW2E317</accession>
<sequence length="197" mass="22151">MNKGLTMELKELESKYEKVVDENCRLLVRYFKEVLENKDGNKLISAPPITLTNNGKVDTLLEYSEDEKIKREEELVLQNGRYNPIWAGGERSVEFSSNSGTSKSKPPPFCPQRVSPDILTNQKSIRRLKVSPSPSLDSEPDSSLDDNSAYYSSSSESEDKVQEKNKRMACLSVDKAASKSKSKSNPFLQNPVELQIV</sequence>
<evidence type="ECO:0000256" key="1">
    <source>
        <dbReference type="SAM" id="MobiDB-lite"/>
    </source>
</evidence>
<evidence type="ECO:0000313" key="3">
    <source>
        <dbReference type="Proteomes" id="UP001459277"/>
    </source>
</evidence>
<feature type="compositionally biased region" description="Basic and acidic residues" evidence="1">
    <location>
        <begin position="157"/>
        <end position="166"/>
    </location>
</feature>
<comment type="caution">
    <text evidence="2">The sequence shown here is derived from an EMBL/GenBank/DDBJ whole genome shotgun (WGS) entry which is preliminary data.</text>
</comment>
<proteinExistence type="predicted"/>
<dbReference type="InterPro" id="IPR052858">
    <property type="entry name" value="E3_ubiquitin-ligase_LIN"/>
</dbReference>
<evidence type="ECO:0000313" key="2">
    <source>
        <dbReference type="EMBL" id="KAL0015526.1"/>
    </source>
</evidence>
<feature type="compositionally biased region" description="Low complexity" evidence="1">
    <location>
        <begin position="145"/>
        <end position="155"/>
    </location>
</feature>